<feature type="transmembrane region" description="Helical" evidence="1">
    <location>
        <begin position="51"/>
        <end position="72"/>
    </location>
</feature>
<evidence type="ECO:0000313" key="2">
    <source>
        <dbReference type="EMBL" id="QHI68597.1"/>
    </source>
</evidence>
<dbReference type="EMBL" id="CP047593">
    <property type="protein sequence ID" value="QHI68597.1"/>
    <property type="molecule type" value="Genomic_DNA"/>
</dbReference>
<keyword evidence="1" id="KW-0812">Transmembrane</keyword>
<feature type="transmembrane region" description="Helical" evidence="1">
    <location>
        <begin position="12"/>
        <end position="31"/>
    </location>
</feature>
<accession>A0A6P1M899</accession>
<keyword evidence="4" id="KW-1185">Reference proteome</keyword>
<keyword evidence="1" id="KW-1133">Transmembrane helix</keyword>
<dbReference type="Proteomes" id="UP000464954">
    <property type="component" value="Chromosome"/>
</dbReference>
<gene>
    <name evidence="2" type="ORF">GT409_03740</name>
    <name evidence="3" type="ORF">GT409_04530</name>
</gene>
<dbReference type="RefSeq" id="WP_160627071.1">
    <property type="nucleotide sequence ID" value="NZ_CP047593.1"/>
</dbReference>
<dbReference type="KEGG" id="taer:GT409_04530"/>
<protein>
    <recommendedName>
        <fullName evidence="5">DUF4064 domain-containing protein</fullName>
    </recommendedName>
</protein>
<proteinExistence type="predicted"/>
<sequence length="131" mass="14616">MKMEKHLHRLGTVYIAFGWIGIAAALLFIPLTIKDIQRLLSGTGQPDLQSIVFMFIGASLLILVQAIFHIFFGKAVRMNRKWATRVVGFIIGVLLLFQFPIGTVIGGYTLWVLAKLDQSILMEPNKSSDPT</sequence>
<reference evidence="3 4" key="1">
    <citation type="submission" date="2020-01" db="EMBL/GenBank/DDBJ databases">
        <title>Ponticoccus aerotolerans gen. nov., sp. nov., an anaerobic bacterium and proposal of Ponticoccusceae fam. nov., Ponticoccusles ord. nov. and Ponticoccuse classis nov. in the phylum Kiritimatiellaeota.</title>
        <authorList>
            <person name="Zhou L.Y."/>
            <person name="Du Z.J."/>
        </authorList>
    </citation>
    <scope>NUCLEOTIDE SEQUENCE [LARGE SCALE GENOMIC DNA]</scope>
    <source>
        <strain evidence="3 4">S-5007</strain>
    </source>
</reference>
<dbReference type="AlphaFoldDB" id="A0A6P1M899"/>
<feature type="transmembrane region" description="Helical" evidence="1">
    <location>
        <begin position="84"/>
        <end position="114"/>
    </location>
</feature>
<evidence type="ECO:0000313" key="4">
    <source>
        <dbReference type="Proteomes" id="UP000464954"/>
    </source>
</evidence>
<evidence type="ECO:0008006" key="5">
    <source>
        <dbReference type="Google" id="ProtNLM"/>
    </source>
</evidence>
<evidence type="ECO:0000256" key="1">
    <source>
        <dbReference type="SAM" id="Phobius"/>
    </source>
</evidence>
<evidence type="ECO:0000313" key="3">
    <source>
        <dbReference type="EMBL" id="QHI68744.1"/>
    </source>
</evidence>
<dbReference type="KEGG" id="taer:GT409_03740"/>
<dbReference type="EMBL" id="CP047593">
    <property type="protein sequence ID" value="QHI68744.1"/>
    <property type="molecule type" value="Genomic_DNA"/>
</dbReference>
<name>A0A6P1M899_9BACT</name>
<keyword evidence="1" id="KW-0472">Membrane</keyword>
<organism evidence="3 4">
    <name type="scientific">Tichowtungia aerotolerans</name>
    <dbReference type="NCBI Taxonomy" id="2697043"/>
    <lineage>
        <taxon>Bacteria</taxon>
        <taxon>Pseudomonadati</taxon>
        <taxon>Kiritimatiellota</taxon>
        <taxon>Tichowtungiia</taxon>
        <taxon>Tichowtungiales</taxon>
        <taxon>Tichowtungiaceae</taxon>
        <taxon>Tichowtungia</taxon>
    </lineage>
</organism>